<dbReference type="Pfam" id="PF00041">
    <property type="entry name" value="fn3"/>
    <property type="match status" value="12"/>
</dbReference>
<dbReference type="CDD" id="cd00063">
    <property type="entry name" value="FN3"/>
    <property type="match status" value="12"/>
</dbReference>
<feature type="domain" description="Fibronectin type-III" evidence="3">
    <location>
        <begin position="532"/>
        <end position="622"/>
    </location>
</feature>
<feature type="domain" description="Fibronectin type-III" evidence="3">
    <location>
        <begin position="1051"/>
        <end position="1148"/>
    </location>
</feature>
<dbReference type="PROSITE" id="PS50853">
    <property type="entry name" value="FN3"/>
    <property type="match status" value="12"/>
</dbReference>
<evidence type="ECO:0000313" key="4">
    <source>
        <dbReference type="EMBL" id="ELK18897.1"/>
    </source>
</evidence>
<feature type="region of interest" description="Disordered" evidence="2">
    <location>
        <begin position="168"/>
        <end position="195"/>
    </location>
</feature>
<dbReference type="GO" id="GO:0031175">
    <property type="term" value="P:neuron projection development"/>
    <property type="evidence" value="ECO:0007669"/>
    <property type="project" value="TreeGrafter"/>
</dbReference>
<dbReference type="InParanoid" id="L5L5L1"/>
<proteinExistence type="predicted"/>
<feature type="domain" description="Fibronectin type-III" evidence="3">
    <location>
        <begin position="631"/>
        <end position="720"/>
    </location>
</feature>
<dbReference type="EMBL" id="KB030277">
    <property type="protein sequence ID" value="ELK18897.1"/>
    <property type="molecule type" value="Genomic_DNA"/>
</dbReference>
<dbReference type="InterPro" id="IPR013783">
    <property type="entry name" value="Ig-like_fold"/>
</dbReference>
<accession>L5L5L1</accession>
<feature type="region of interest" description="Disordered" evidence="2">
    <location>
        <begin position="1029"/>
        <end position="1054"/>
    </location>
</feature>
<dbReference type="STRING" id="9402.L5L5L1"/>
<dbReference type="Gene3D" id="2.60.40.10">
    <property type="entry name" value="Immunoglobulins"/>
    <property type="match status" value="13"/>
</dbReference>
<protein>
    <submittedName>
        <fullName evidence="4">Tenascin-X</fullName>
    </submittedName>
</protein>
<dbReference type="GO" id="GO:0030155">
    <property type="term" value="P:regulation of cell adhesion"/>
    <property type="evidence" value="ECO:0007669"/>
    <property type="project" value="TreeGrafter"/>
</dbReference>
<feature type="region of interest" description="Disordered" evidence="2">
    <location>
        <begin position="285"/>
        <end position="316"/>
    </location>
</feature>
<feature type="domain" description="Fibronectin type-III" evidence="3">
    <location>
        <begin position="419"/>
        <end position="509"/>
    </location>
</feature>
<feature type="compositionally biased region" description="Low complexity" evidence="2">
    <location>
        <begin position="522"/>
        <end position="531"/>
    </location>
</feature>
<feature type="domain" description="Fibronectin type-III" evidence="3">
    <location>
        <begin position="57"/>
        <end position="151"/>
    </location>
</feature>
<feature type="compositionally biased region" description="Acidic residues" evidence="2">
    <location>
        <begin position="719"/>
        <end position="729"/>
    </location>
</feature>
<evidence type="ECO:0000259" key="3">
    <source>
        <dbReference type="PROSITE" id="PS50853"/>
    </source>
</evidence>
<feature type="region of interest" description="Disordered" evidence="2">
    <location>
        <begin position="719"/>
        <end position="761"/>
    </location>
</feature>
<feature type="domain" description="Fibronectin type-III" evidence="3">
    <location>
        <begin position="1152"/>
        <end position="1257"/>
    </location>
</feature>
<feature type="domain" description="Fibronectin type-III" evidence="3">
    <location>
        <begin position="193"/>
        <end position="281"/>
    </location>
</feature>
<feature type="region of interest" description="Disordered" evidence="2">
    <location>
        <begin position="505"/>
        <end position="532"/>
    </location>
</feature>
<dbReference type="InterPro" id="IPR003961">
    <property type="entry name" value="FN3_dom"/>
</dbReference>
<keyword evidence="5" id="KW-1185">Reference proteome</keyword>
<feature type="domain" description="Fibronectin type-III" evidence="3">
    <location>
        <begin position="304"/>
        <end position="395"/>
    </location>
</feature>
<dbReference type="InterPro" id="IPR050991">
    <property type="entry name" value="ECM_Regulatory_Proteins"/>
</dbReference>
<name>L5L5L1_PTEAL</name>
<feature type="domain" description="Fibronectin type-III" evidence="3">
    <location>
        <begin position="748"/>
        <end position="836"/>
    </location>
</feature>
<dbReference type="FunFam" id="2.60.40.10:FF:000024">
    <property type="entry name" value="Tenascin-X"/>
    <property type="match status" value="8"/>
</dbReference>
<dbReference type="PANTHER" id="PTHR46708:SF3">
    <property type="entry name" value="TENASCIN-X"/>
    <property type="match status" value="1"/>
</dbReference>
<gene>
    <name evidence="4" type="ORF">PAL_GLEAN10001058</name>
</gene>
<keyword evidence="1" id="KW-0677">Repeat</keyword>
<dbReference type="Proteomes" id="UP000010552">
    <property type="component" value="Unassembled WGS sequence"/>
</dbReference>
<feature type="domain" description="Fibronectin type-III" evidence="3">
    <location>
        <begin position="841"/>
        <end position="937"/>
    </location>
</feature>
<feature type="region of interest" description="Disordered" evidence="2">
    <location>
        <begin position="395"/>
        <end position="418"/>
    </location>
</feature>
<dbReference type="SUPFAM" id="SSF49265">
    <property type="entry name" value="Fibronectin type III"/>
    <property type="match status" value="13"/>
</dbReference>
<dbReference type="SMART" id="SM00060">
    <property type="entry name" value="FN3"/>
    <property type="match status" value="12"/>
</dbReference>
<feature type="domain" description="Fibronectin type-III" evidence="3">
    <location>
        <begin position="1258"/>
        <end position="1346"/>
    </location>
</feature>
<dbReference type="GO" id="GO:0005615">
    <property type="term" value="C:extracellular space"/>
    <property type="evidence" value="ECO:0007669"/>
    <property type="project" value="TreeGrafter"/>
</dbReference>
<evidence type="ECO:0000256" key="1">
    <source>
        <dbReference type="ARBA" id="ARBA00022737"/>
    </source>
</evidence>
<evidence type="ECO:0000313" key="5">
    <source>
        <dbReference type="Proteomes" id="UP000010552"/>
    </source>
</evidence>
<reference evidence="5" key="1">
    <citation type="journal article" date="2013" name="Science">
        <title>Comparative analysis of bat genomes provides insight into the evolution of flight and immunity.</title>
        <authorList>
            <person name="Zhang G."/>
            <person name="Cowled C."/>
            <person name="Shi Z."/>
            <person name="Huang Z."/>
            <person name="Bishop-Lilly K.A."/>
            <person name="Fang X."/>
            <person name="Wynne J.W."/>
            <person name="Xiong Z."/>
            <person name="Baker M.L."/>
            <person name="Zhao W."/>
            <person name="Tachedjian M."/>
            <person name="Zhu Y."/>
            <person name="Zhou P."/>
            <person name="Jiang X."/>
            <person name="Ng J."/>
            <person name="Yang L."/>
            <person name="Wu L."/>
            <person name="Xiao J."/>
            <person name="Feng Y."/>
            <person name="Chen Y."/>
            <person name="Sun X."/>
            <person name="Zhang Y."/>
            <person name="Marsh G.A."/>
            <person name="Crameri G."/>
            <person name="Broder C.C."/>
            <person name="Frey K.G."/>
            <person name="Wang L.F."/>
            <person name="Wang J."/>
        </authorList>
    </citation>
    <scope>NUCLEOTIDE SEQUENCE [LARGE SCALE GENOMIC DNA]</scope>
</reference>
<organism evidence="4 5">
    <name type="scientific">Pteropus alecto</name>
    <name type="common">Black flying fox</name>
    <dbReference type="NCBI Taxonomy" id="9402"/>
    <lineage>
        <taxon>Eukaryota</taxon>
        <taxon>Metazoa</taxon>
        <taxon>Chordata</taxon>
        <taxon>Craniata</taxon>
        <taxon>Vertebrata</taxon>
        <taxon>Euteleostomi</taxon>
        <taxon>Mammalia</taxon>
        <taxon>Eutheria</taxon>
        <taxon>Laurasiatheria</taxon>
        <taxon>Chiroptera</taxon>
        <taxon>Yinpterochiroptera</taxon>
        <taxon>Pteropodoidea</taxon>
        <taxon>Pteropodidae</taxon>
        <taxon>Pteropodinae</taxon>
        <taxon>Pteropus</taxon>
    </lineage>
</organism>
<dbReference type="FunFam" id="2.60.40.10:FF:000760">
    <property type="entry name" value="tenascin-X"/>
    <property type="match status" value="1"/>
</dbReference>
<feature type="domain" description="Fibronectin type-III" evidence="3">
    <location>
        <begin position="952"/>
        <end position="1041"/>
    </location>
</feature>
<sequence length="1392" mass="150597">MPRDPSGGSPGHGSYVELCSEERGLLEREGQVKGVLVGAPDYEAVTTQALPTTTPEPPIKPRLGELAVTDATPDSLRLSWTVSEGQFDHFLVQYKNGDGQPKVVRVPGHEDGVTISGLEPDHKHKMNLSPSHHHGFSILHLKFEDISTDPASPSLCLCFSAIDEETPFPTEVEETPSPKEPSTEAPESPEEPLLGDLTVTGSSPDSLSLSWTIPQGHFDSFTIQYKDRDGRPQVVRAGGEESEVTVRGLEPGHKYKMHLYGLHGGRRVGPVSTVGVTVPQEVVEETLSPKEPSTEAPEPPKEPLLGDLTVTGSSPDSLSLSWTVPQGHFDSFTIQYKDREGRPQVVRVGGEESEVAVQGLEPGRKYKMHLYGLHGGRRVGPVSTVGVTEEETPFPMEVEETLSPKEPSTEAPESPEEPLLGDLTVTGSSPDSLSLSWTIPQGHFDSFTIQYKDRDGRPQVVRVEGEESKVTVRGLEPGRKYKMHLYGLHGGQRVGPVSTMGLTEPPCPTEVEETPSPKEPSTEAPESPTEPLLGALTVTGSSPDSLSLSWTVPQGHFDSFTIQYKDREGRPQVVRVGGEESEVAVRGLEPGRKYKMHLYGLHGGQRVGPVSTMGLTVPEEEAPASPSLKPHLGEVNVMDATPDSLHLSWTVPEGQFDHFLVQYKNGDGQPKVVRVPGHENEVTISGLEPDHKYKMNLYGFHDGQRQGPVSAIGVTAIDEETPFPTEVEETPSPKEPSTEAPESPEEPLLGDLTVTGSSPDSLSLSWTVPQGHFDSFTIQYKDRDGRPQVVRVGGEESEVAVRGLEPGRKYKMHLYGLHGGRRVGPVSTVGVTAPPEKEWQPPSRLGELMVTDETPDSLHLSWTVAQGPIDSFVIQYRDTNGQPQAMSMAADQREVTVEGLEPGRKYKFLLYGFIGGQRLGPVSALGVTVPEEDTPAPWHPATEAPEASEGPRLGELAVTDRTPDSLHLSWTVARGPFDSFVVQYWDTNGQPQALLVGGDQNKVIVSGLEPSTLYKFSLYGLHEGKRLGPVSAKGTTGSAPAGQTPGEPGPRLSQLSVTDVTTSSLRLNWEAPPGAFDSFLLRYGVPSSSTLEPHPRPLLQRELTVPGTRHSAALRDLRPGTLYSFTLYGLRGPHKADSIQGTARTLSPVLESPRDLQFSEIGETSAKVSWMPPPSRVDSFKVSYQLAHGAPPDFPGQPPKPIVFSGEPQSVQVDGRARTQKLKGLIPGAHYEVTVVSVRGFEESEPLTGFLTTVPDGPTQLRALNLTEGTALLHWKPPQAPVDTYDVKVTAPGAPLLQASAPGSAVDYPLHDLMLHTNYTATVHGLRGPNVTSPASITFITGLEGPRDLEAKEVTPRTARLTWIEPQVPPTGYLLTYDTPGGQTQVPTLLPH</sequence>
<dbReference type="PANTHER" id="PTHR46708">
    <property type="entry name" value="TENASCIN"/>
    <property type="match status" value="1"/>
</dbReference>
<dbReference type="InterPro" id="IPR036116">
    <property type="entry name" value="FN3_sf"/>
</dbReference>
<evidence type="ECO:0000256" key="2">
    <source>
        <dbReference type="SAM" id="MobiDB-lite"/>
    </source>
</evidence>